<dbReference type="RefSeq" id="WP_091401237.1">
    <property type="nucleotide sequence ID" value="NZ_FNQY01000035.1"/>
</dbReference>
<dbReference type="EMBL" id="FNQY01000035">
    <property type="protein sequence ID" value="SEA62691.1"/>
    <property type="molecule type" value="Genomic_DNA"/>
</dbReference>
<accession>A0A1H4CQL8</accession>
<name>A0A1H4CQL8_9BACT</name>
<reference evidence="1 2" key="1">
    <citation type="submission" date="2016-10" db="EMBL/GenBank/DDBJ databases">
        <authorList>
            <person name="de Groot N.N."/>
        </authorList>
    </citation>
    <scope>NUCLEOTIDE SEQUENCE [LARGE SCALE GENOMIC DNA]</scope>
    <source>
        <strain evidence="1 2">Vu-144</strain>
    </source>
</reference>
<keyword evidence="2" id="KW-1185">Reference proteome</keyword>
<gene>
    <name evidence="1" type="ORF">SAMN05192529_1353</name>
</gene>
<organism evidence="1 2">
    <name type="scientific">Arachidicoccus rhizosphaerae</name>
    <dbReference type="NCBI Taxonomy" id="551991"/>
    <lineage>
        <taxon>Bacteria</taxon>
        <taxon>Pseudomonadati</taxon>
        <taxon>Bacteroidota</taxon>
        <taxon>Chitinophagia</taxon>
        <taxon>Chitinophagales</taxon>
        <taxon>Chitinophagaceae</taxon>
        <taxon>Arachidicoccus</taxon>
    </lineage>
</organism>
<dbReference type="AlphaFoldDB" id="A0A1H4CQL8"/>
<evidence type="ECO:0000313" key="2">
    <source>
        <dbReference type="Proteomes" id="UP000199041"/>
    </source>
</evidence>
<protein>
    <submittedName>
        <fullName evidence="1">Uncharacterized protein</fullName>
    </submittedName>
</protein>
<evidence type="ECO:0000313" key="1">
    <source>
        <dbReference type="EMBL" id="SEA62691.1"/>
    </source>
</evidence>
<dbReference type="OrthoDB" id="6225685at2"/>
<proteinExistence type="predicted"/>
<sequence length="166" mass="18574">MTNWLSKENGAGGGAAFTLDNYIGAPNDIKLSPNDPILQHEYGRYLQSQVQGLAYRPFTAIPDFFSSGNDNPTAWDGNARALKYFNKYYDGVYTDPKNPVGNVNWNLLKNYINGYDKDLPISDPFNQAALKRALRSPGIFDIFADATPLSIFWFADAIINHSKNKQ</sequence>
<dbReference type="Proteomes" id="UP000199041">
    <property type="component" value="Unassembled WGS sequence"/>
</dbReference>
<dbReference type="STRING" id="551991.SAMN05192529_1353"/>